<evidence type="ECO:0000313" key="2">
    <source>
        <dbReference type="Proteomes" id="UP000239187"/>
    </source>
</evidence>
<protein>
    <submittedName>
        <fullName evidence="1">Peptidase M28</fullName>
    </submittedName>
</protein>
<dbReference type="AlphaFoldDB" id="A0A2L0UIQ4"/>
<name>A0A2L0UIQ4_9MICC</name>
<reference evidence="1 2" key="1">
    <citation type="submission" date="2017-11" db="EMBL/GenBank/DDBJ databases">
        <title>Draft genome of Arthrobacter agilis strain UMCV2, a plant growth-promoting rhizobacterium and biocontrol capacity of phytopathogenic fungi.</title>
        <authorList>
            <person name="Martinez-Camara R."/>
            <person name="Santoyo G."/>
            <person name="Moreno-Hagelsieb G."/>
            <person name="Valencia-Cantero E."/>
        </authorList>
    </citation>
    <scope>NUCLEOTIDE SEQUENCE [LARGE SCALE GENOMIC DNA]</scope>
    <source>
        <strain evidence="1 2">UMCV2</strain>
    </source>
</reference>
<evidence type="ECO:0000313" key="1">
    <source>
        <dbReference type="EMBL" id="AUZ89122.1"/>
    </source>
</evidence>
<gene>
    <name evidence="1" type="ORF">CVO76_16900</name>
</gene>
<dbReference type="EMBL" id="CP024915">
    <property type="protein sequence ID" value="AUZ89122.1"/>
    <property type="molecule type" value="Genomic_DNA"/>
</dbReference>
<accession>A0A2L0UIQ4</accession>
<dbReference type="SUPFAM" id="SSF53187">
    <property type="entry name" value="Zn-dependent exopeptidases"/>
    <property type="match status" value="1"/>
</dbReference>
<proteinExistence type="predicted"/>
<dbReference type="Proteomes" id="UP000239187">
    <property type="component" value="Chromosome"/>
</dbReference>
<sequence>MSAENIISHLQELQAIADANDGNRAAGTSGHVASAEYIEGQLQAAGY</sequence>
<feature type="non-terminal residue" evidence="1">
    <location>
        <position position="47"/>
    </location>
</feature>
<organism evidence="1 2">
    <name type="scientific">Arthrobacter agilis</name>
    <dbReference type="NCBI Taxonomy" id="37921"/>
    <lineage>
        <taxon>Bacteria</taxon>
        <taxon>Bacillati</taxon>
        <taxon>Actinomycetota</taxon>
        <taxon>Actinomycetes</taxon>
        <taxon>Micrococcales</taxon>
        <taxon>Micrococcaceae</taxon>
        <taxon>Arthrobacter</taxon>
    </lineage>
</organism>
<dbReference type="Gene3D" id="3.40.630.10">
    <property type="entry name" value="Zn peptidases"/>
    <property type="match status" value="1"/>
</dbReference>